<keyword evidence="7" id="KW-0328">Glycosyltransferase</keyword>
<sequence>MGAAPSPSCRWRAAPARRARGELARVRRRRDAAAGQDRGRRAPGRTRRPVRGTAGGRLSAHEPQPACVSRPQDRAEAARLGRLAIASLHAELALAPKPGLVTPSDAGSHADMDARTFWRSLAALRGYFEAVAQAGLAQAPFDALRRLGLRAEDAMLRATDGINTHRGAIFSLGLLTAAAARLRRIERGPVTAEAVCHAVSDWRAALETAPLDPDSPGQRMRRAHRVAGVREQAVEGFPLLREAALPALWDAQRAGHAPTAAQAHVLMTLVARVDDLNLLHRGGTEGLRFAQRQARAFLARGSVWQPDWEARLETVGEAFVARRLSPGGSADLLACTLFLDRQARA</sequence>
<feature type="region of interest" description="Disordered" evidence="6">
    <location>
        <begin position="1"/>
        <end position="73"/>
    </location>
</feature>
<evidence type="ECO:0000256" key="5">
    <source>
        <dbReference type="HAMAP-Rule" id="MF_01883"/>
    </source>
</evidence>
<keyword evidence="2 5" id="KW-0808">Transferase</keyword>
<evidence type="ECO:0000313" key="8">
    <source>
        <dbReference type="Proteomes" id="UP000293089"/>
    </source>
</evidence>
<dbReference type="Pfam" id="PF01874">
    <property type="entry name" value="CitG"/>
    <property type="match status" value="1"/>
</dbReference>
<reference evidence="7 8" key="1">
    <citation type="submission" date="2019-02" db="EMBL/GenBank/DDBJ databases">
        <title>WGS of Pseudoxanthomonas species novum from clinical isolates.</title>
        <authorList>
            <person name="Bernier A.-M."/>
            <person name="Bernard K."/>
            <person name="Vachon A."/>
        </authorList>
    </citation>
    <scope>NUCLEOTIDE SEQUENCE [LARGE SCALE GENOMIC DNA]</scope>
    <source>
        <strain evidence="8">NML 170316</strain>
    </source>
</reference>
<evidence type="ECO:0000313" key="7">
    <source>
        <dbReference type="EMBL" id="TAA19750.1"/>
    </source>
</evidence>
<feature type="compositionally biased region" description="Basic residues" evidence="6">
    <location>
        <begin position="41"/>
        <end position="50"/>
    </location>
</feature>
<comment type="function">
    <text evidence="5">Involved in the formation of 2-(5''-phosphoribosyl)-3'-dephosphocoenzyme-A, the prosthetic group of the acyl-carrier protein of the malonate decarboxylase.</text>
</comment>
<evidence type="ECO:0000256" key="6">
    <source>
        <dbReference type="SAM" id="MobiDB-lite"/>
    </source>
</evidence>
<dbReference type="PANTHER" id="PTHR30201:SF2">
    <property type="entry name" value="2-(5''-TRIPHOSPHORIBOSYL)-3'-DEPHOSPHOCOENZYME-A SYNTHASE"/>
    <property type="match status" value="1"/>
</dbReference>
<dbReference type="Gene3D" id="1.10.4200.10">
    <property type="entry name" value="Triphosphoribosyl-dephospho-CoA protein"/>
    <property type="match status" value="1"/>
</dbReference>
<evidence type="ECO:0000256" key="4">
    <source>
        <dbReference type="ARBA" id="ARBA00022840"/>
    </source>
</evidence>
<comment type="similarity">
    <text evidence="5">Belongs to the CitG/MdcB family.</text>
</comment>
<dbReference type="InterPro" id="IPR017555">
    <property type="entry name" value="TriPribosyl-deP-CoA_syn"/>
</dbReference>
<gene>
    <name evidence="5 7" type="primary">mdcB</name>
    <name evidence="7" type="ORF">EA658_13050</name>
</gene>
<keyword evidence="8" id="KW-1185">Reference proteome</keyword>
<dbReference type="NCBIfam" id="TIGR03132">
    <property type="entry name" value="malonate_mdcB"/>
    <property type="match status" value="1"/>
</dbReference>
<organism evidence="7 8">
    <name type="scientific">Pseudoxanthomonas winnipegensis</name>
    <dbReference type="NCBI Taxonomy" id="2480810"/>
    <lineage>
        <taxon>Bacteria</taxon>
        <taxon>Pseudomonadati</taxon>
        <taxon>Pseudomonadota</taxon>
        <taxon>Gammaproteobacteria</taxon>
        <taxon>Lysobacterales</taxon>
        <taxon>Lysobacteraceae</taxon>
        <taxon>Pseudoxanthomonas</taxon>
    </lineage>
</organism>
<keyword evidence="4 5" id="KW-0067">ATP-binding</keyword>
<accession>A0ABY1WEJ6</accession>
<keyword evidence="3 5" id="KW-0547">Nucleotide-binding</keyword>
<dbReference type="PANTHER" id="PTHR30201">
    <property type="entry name" value="TRIPHOSPHORIBOSYL-DEPHOSPHO-COA SYNTHASE"/>
    <property type="match status" value="1"/>
</dbReference>
<dbReference type="GO" id="GO:0016757">
    <property type="term" value="F:glycosyltransferase activity"/>
    <property type="evidence" value="ECO:0007669"/>
    <property type="project" value="UniProtKB-KW"/>
</dbReference>
<dbReference type="HAMAP" id="MF_01883">
    <property type="entry name" value="MdcB"/>
    <property type="match status" value="1"/>
</dbReference>
<dbReference type="InterPro" id="IPR002736">
    <property type="entry name" value="CitG"/>
</dbReference>
<evidence type="ECO:0000256" key="2">
    <source>
        <dbReference type="ARBA" id="ARBA00022679"/>
    </source>
</evidence>
<comment type="caution">
    <text evidence="7">The sequence shown here is derived from an EMBL/GenBank/DDBJ whole genome shotgun (WGS) entry which is preliminary data.</text>
</comment>
<proteinExistence type="inferred from homology"/>
<dbReference type="EC" id="2.4.2.52" evidence="5"/>
<name>A0ABY1WEJ6_9GAMM</name>
<evidence type="ECO:0000256" key="1">
    <source>
        <dbReference type="ARBA" id="ARBA00001210"/>
    </source>
</evidence>
<comment type="catalytic activity">
    <reaction evidence="1 5">
        <text>3'-dephospho-CoA + ATP = 2'-(5''-triphospho-alpha-D-ribosyl)-3'-dephospho-CoA + adenine</text>
        <dbReference type="Rhea" id="RHEA:15117"/>
        <dbReference type="ChEBI" id="CHEBI:16708"/>
        <dbReference type="ChEBI" id="CHEBI:30616"/>
        <dbReference type="ChEBI" id="CHEBI:57328"/>
        <dbReference type="ChEBI" id="CHEBI:61378"/>
        <dbReference type="EC" id="2.4.2.52"/>
    </reaction>
</comment>
<protein>
    <recommendedName>
        <fullName evidence="5">Probable 2-(5''-triphosphoribosyl)-3'-dephosphocoenzyme-A synthase</fullName>
        <shortName evidence="5">2-(5''-triphosphoribosyl)-3'-dephospho-CoA synthase</shortName>
        <ecNumber evidence="5">2.4.2.52</ecNumber>
    </recommendedName>
</protein>
<evidence type="ECO:0000256" key="3">
    <source>
        <dbReference type="ARBA" id="ARBA00022741"/>
    </source>
</evidence>
<dbReference type="Proteomes" id="UP000293089">
    <property type="component" value="Unassembled WGS sequence"/>
</dbReference>
<dbReference type="GO" id="GO:0046917">
    <property type="term" value="F:triphosphoribosyl-dephospho-CoA synthase activity"/>
    <property type="evidence" value="ECO:0007669"/>
    <property type="project" value="UniProtKB-EC"/>
</dbReference>
<feature type="compositionally biased region" description="Low complexity" evidence="6">
    <location>
        <begin position="1"/>
        <end position="16"/>
    </location>
</feature>
<dbReference type="EMBL" id="SHME01000003">
    <property type="protein sequence ID" value="TAA19750.1"/>
    <property type="molecule type" value="Genomic_DNA"/>
</dbReference>